<name>A0AAJ6HRX3_9ACTN</name>
<dbReference type="InterPro" id="IPR019933">
    <property type="entry name" value="DivIVA_domain"/>
</dbReference>
<dbReference type="EMBL" id="CP130472">
    <property type="protein sequence ID" value="WLS46025.1"/>
    <property type="molecule type" value="Genomic_DNA"/>
</dbReference>
<dbReference type="RefSeq" id="WP_306272674.1">
    <property type="nucleotide sequence ID" value="NZ_CP130472.1"/>
</dbReference>
<proteinExistence type="predicted"/>
<gene>
    <name evidence="1" type="ORF">Q3V37_01685</name>
</gene>
<dbReference type="AlphaFoldDB" id="A0AAJ6HRX3"/>
<keyword evidence="2" id="KW-1185">Reference proteome</keyword>
<dbReference type="Gene3D" id="6.10.250.660">
    <property type="match status" value="1"/>
</dbReference>
<dbReference type="NCBIfam" id="TIGR03544">
    <property type="entry name" value="DivI1A_domain"/>
    <property type="match status" value="1"/>
</dbReference>
<dbReference type="KEGG" id="mprn:Q3V37_01685"/>
<protein>
    <submittedName>
        <fullName evidence="1">DivIVA domain-containing protein</fullName>
    </submittedName>
</protein>
<evidence type="ECO:0000313" key="2">
    <source>
        <dbReference type="Proteomes" id="UP001235874"/>
    </source>
</evidence>
<reference evidence="1 2" key="1">
    <citation type="submission" date="2023-07" db="EMBL/GenBank/DDBJ databases">
        <title>Micromonospora profundi TRM 95458 converts glycerol to a new osmotic compound.</title>
        <authorList>
            <person name="Lu D."/>
        </authorList>
    </citation>
    <scope>NUCLEOTIDE SEQUENCE [LARGE SCALE GENOMIC DNA]</scope>
    <source>
        <strain evidence="1 2">TRM95458</strain>
    </source>
</reference>
<sequence>MTVYRSRRPLTGPLTPSCVRDVTLPLTRYGRRGYRPDDVHALLDRLAYELGELSRQLHQVHAENERIKNALRAWQTDSAVSP</sequence>
<dbReference type="Proteomes" id="UP001235874">
    <property type="component" value="Chromosome"/>
</dbReference>
<organism evidence="1 2">
    <name type="scientific">Micromonospora profundi</name>
    <dbReference type="NCBI Taxonomy" id="1420889"/>
    <lineage>
        <taxon>Bacteria</taxon>
        <taxon>Bacillati</taxon>
        <taxon>Actinomycetota</taxon>
        <taxon>Actinomycetes</taxon>
        <taxon>Micromonosporales</taxon>
        <taxon>Micromonosporaceae</taxon>
        <taxon>Micromonospora</taxon>
    </lineage>
</organism>
<accession>A0AAJ6HRX3</accession>
<evidence type="ECO:0000313" key="1">
    <source>
        <dbReference type="EMBL" id="WLS46025.1"/>
    </source>
</evidence>